<comment type="caution">
    <text evidence="2">The sequence shown here is derived from an EMBL/GenBank/DDBJ whole genome shotgun (WGS) entry which is preliminary data.</text>
</comment>
<keyword evidence="3" id="KW-1185">Reference proteome</keyword>
<feature type="compositionally biased region" description="Gly residues" evidence="1">
    <location>
        <begin position="33"/>
        <end position="55"/>
    </location>
</feature>
<organism evidence="2 3">
    <name type="scientific">Paractinoplanes deccanensis</name>
    <dbReference type="NCBI Taxonomy" id="113561"/>
    <lineage>
        <taxon>Bacteria</taxon>
        <taxon>Bacillati</taxon>
        <taxon>Actinomycetota</taxon>
        <taxon>Actinomycetes</taxon>
        <taxon>Micromonosporales</taxon>
        <taxon>Micromonosporaceae</taxon>
        <taxon>Paractinoplanes</taxon>
    </lineage>
</organism>
<gene>
    <name evidence="2" type="ORF">Ade02nite_95630</name>
</gene>
<name>A0ABQ3YLP2_9ACTN</name>
<feature type="region of interest" description="Disordered" evidence="1">
    <location>
        <begin position="1"/>
        <end position="65"/>
    </location>
</feature>
<evidence type="ECO:0000313" key="2">
    <source>
        <dbReference type="EMBL" id="GID80922.1"/>
    </source>
</evidence>
<reference evidence="2 3" key="1">
    <citation type="submission" date="2021-01" db="EMBL/GenBank/DDBJ databases">
        <title>Whole genome shotgun sequence of Actinoplanes deccanensis NBRC 13994.</title>
        <authorList>
            <person name="Komaki H."/>
            <person name="Tamura T."/>
        </authorList>
    </citation>
    <scope>NUCLEOTIDE SEQUENCE [LARGE SCALE GENOMIC DNA]</scope>
    <source>
        <strain evidence="2 3">NBRC 13994</strain>
    </source>
</reference>
<evidence type="ECO:0000313" key="3">
    <source>
        <dbReference type="Proteomes" id="UP000609879"/>
    </source>
</evidence>
<dbReference type="EMBL" id="BOMI01000211">
    <property type="protein sequence ID" value="GID80922.1"/>
    <property type="molecule type" value="Genomic_DNA"/>
</dbReference>
<dbReference type="Proteomes" id="UP000609879">
    <property type="component" value="Unassembled WGS sequence"/>
</dbReference>
<evidence type="ECO:0000256" key="1">
    <source>
        <dbReference type="SAM" id="MobiDB-lite"/>
    </source>
</evidence>
<sequence length="65" mass="6938">MRITLAAPPPPRERINWRNPKWTPAQAARMGRGRGWGGGADGEGARMGRGRGWGRGADAEGRGQG</sequence>
<accession>A0ABQ3YLP2</accession>
<protein>
    <submittedName>
        <fullName evidence="2">Uncharacterized protein</fullName>
    </submittedName>
</protein>
<proteinExistence type="predicted"/>